<comment type="caution">
    <text evidence="6">The sequence shown here is derived from an EMBL/GenBank/DDBJ whole genome shotgun (WGS) entry which is preliminary data.</text>
</comment>
<dbReference type="PIRSF" id="PIRSF000303">
    <property type="entry name" value="Glutathion_perox"/>
    <property type="match status" value="1"/>
</dbReference>
<name>A0A0M9BLF9_9BACL</name>
<dbReference type="EMBL" id="LITU01000070">
    <property type="protein sequence ID" value="KOY14603.1"/>
    <property type="molecule type" value="Genomic_DNA"/>
</dbReference>
<dbReference type="Proteomes" id="UP000037688">
    <property type="component" value="Unassembled WGS sequence"/>
</dbReference>
<dbReference type="OrthoDB" id="9789406at2"/>
<dbReference type="PATRIC" id="fig|1705561.3.peg.4577"/>
<proteinExistence type="inferred from homology"/>
<feature type="active site" evidence="4">
    <location>
        <position position="35"/>
    </location>
</feature>
<evidence type="ECO:0000313" key="6">
    <source>
        <dbReference type="EMBL" id="KOY14603.1"/>
    </source>
</evidence>
<dbReference type="InterPro" id="IPR029760">
    <property type="entry name" value="GPX_CS"/>
</dbReference>
<dbReference type="RefSeq" id="WP_053782794.1">
    <property type="nucleotide sequence ID" value="NZ_LITU01000070.1"/>
</dbReference>
<dbReference type="PRINTS" id="PR01011">
    <property type="entry name" value="GLUTPROXDASE"/>
</dbReference>
<evidence type="ECO:0000256" key="4">
    <source>
        <dbReference type="PIRSR" id="PIRSR000303-1"/>
    </source>
</evidence>
<reference evidence="6 7" key="1">
    <citation type="submission" date="2015-08" db="EMBL/GenBank/DDBJ databases">
        <title>Draft genome sequence of cellulolytic and xylanolytic Paenibacillus sp. A59, isolated from a decaying forest soil from Patagonia, Argentina.</title>
        <authorList>
            <person name="Ghio S."/>
            <person name="Caceres A.M."/>
            <person name="Talia P."/>
            <person name="Grasso D."/>
            <person name="Campos E."/>
        </authorList>
    </citation>
    <scope>NUCLEOTIDE SEQUENCE [LARGE SCALE GENOMIC DNA]</scope>
    <source>
        <strain evidence="6 7">A59</strain>
    </source>
</reference>
<keyword evidence="7" id="KW-1185">Reference proteome</keyword>
<dbReference type="PANTHER" id="PTHR11592">
    <property type="entry name" value="GLUTATHIONE PEROXIDASE"/>
    <property type="match status" value="1"/>
</dbReference>
<sequence>MSVYSYQAVTTANQEVPLDLYQGKVLVIANTASKCGMTPQYGELQKLYDRYRDQGLVVLGFPCNQFGGQEPGTSEEAESFCQINYGVNFPVFAKIDVNGEDTHPLFKYLREQQPGAGEDNSIQWNFTKFLVNREGEVVGRVEPKESPEAMTAEIEKLLGV</sequence>
<dbReference type="SUPFAM" id="SSF52833">
    <property type="entry name" value="Thioredoxin-like"/>
    <property type="match status" value="1"/>
</dbReference>
<dbReference type="Gene3D" id="3.40.30.10">
    <property type="entry name" value="Glutaredoxin"/>
    <property type="match status" value="1"/>
</dbReference>
<dbReference type="AlphaFoldDB" id="A0A0M9BLF9"/>
<evidence type="ECO:0000256" key="1">
    <source>
        <dbReference type="ARBA" id="ARBA00006926"/>
    </source>
</evidence>
<dbReference type="GO" id="GO:0034599">
    <property type="term" value="P:cellular response to oxidative stress"/>
    <property type="evidence" value="ECO:0007669"/>
    <property type="project" value="TreeGrafter"/>
</dbReference>
<dbReference type="CDD" id="cd00340">
    <property type="entry name" value="GSH_Peroxidase"/>
    <property type="match status" value="1"/>
</dbReference>
<dbReference type="PROSITE" id="PS00460">
    <property type="entry name" value="GLUTATHIONE_PEROXID_1"/>
    <property type="match status" value="1"/>
</dbReference>
<gene>
    <name evidence="6" type="ORF">AMS66_21915</name>
</gene>
<comment type="similarity">
    <text evidence="1 5">Belongs to the glutathione peroxidase family.</text>
</comment>
<organism evidence="6 7">
    <name type="scientific">Paenibacillus xylanivorans</name>
    <dbReference type="NCBI Taxonomy" id="1705561"/>
    <lineage>
        <taxon>Bacteria</taxon>
        <taxon>Bacillati</taxon>
        <taxon>Bacillota</taxon>
        <taxon>Bacilli</taxon>
        <taxon>Bacillales</taxon>
        <taxon>Paenibacillaceae</taxon>
        <taxon>Paenibacillus</taxon>
    </lineage>
</organism>
<dbReference type="FunFam" id="3.40.30.10:FF:000010">
    <property type="entry name" value="Glutathione peroxidase"/>
    <property type="match status" value="1"/>
</dbReference>
<dbReference type="PROSITE" id="PS00763">
    <property type="entry name" value="GLUTATHIONE_PEROXID_2"/>
    <property type="match status" value="1"/>
</dbReference>
<evidence type="ECO:0000256" key="2">
    <source>
        <dbReference type="ARBA" id="ARBA00022559"/>
    </source>
</evidence>
<protein>
    <recommendedName>
        <fullName evidence="5">Glutathione peroxidase</fullName>
    </recommendedName>
</protein>
<dbReference type="InterPro" id="IPR036249">
    <property type="entry name" value="Thioredoxin-like_sf"/>
</dbReference>
<dbReference type="InterPro" id="IPR029759">
    <property type="entry name" value="GPX_AS"/>
</dbReference>
<keyword evidence="3 5" id="KW-0560">Oxidoreductase</keyword>
<dbReference type="Pfam" id="PF00255">
    <property type="entry name" value="GSHPx"/>
    <property type="match status" value="1"/>
</dbReference>
<accession>A0A0M9BLF9</accession>
<dbReference type="GO" id="GO:0004601">
    <property type="term" value="F:peroxidase activity"/>
    <property type="evidence" value="ECO:0007669"/>
    <property type="project" value="UniProtKB-KW"/>
</dbReference>
<evidence type="ECO:0000256" key="3">
    <source>
        <dbReference type="ARBA" id="ARBA00023002"/>
    </source>
</evidence>
<evidence type="ECO:0000256" key="5">
    <source>
        <dbReference type="RuleBase" id="RU000499"/>
    </source>
</evidence>
<dbReference type="PROSITE" id="PS51355">
    <property type="entry name" value="GLUTATHIONE_PEROXID_3"/>
    <property type="match status" value="1"/>
</dbReference>
<keyword evidence="2 5" id="KW-0575">Peroxidase</keyword>
<dbReference type="PANTHER" id="PTHR11592:SF78">
    <property type="entry name" value="GLUTATHIONE PEROXIDASE"/>
    <property type="match status" value="1"/>
</dbReference>
<dbReference type="InterPro" id="IPR000889">
    <property type="entry name" value="Glutathione_peroxidase"/>
</dbReference>
<evidence type="ECO:0000313" key="7">
    <source>
        <dbReference type="Proteomes" id="UP000037688"/>
    </source>
</evidence>